<evidence type="ECO:0000313" key="3">
    <source>
        <dbReference type="Proteomes" id="UP000653674"/>
    </source>
</evidence>
<dbReference type="AlphaFoldDB" id="A0A8J3LG80"/>
<protein>
    <submittedName>
        <fullName evidence="2">Uncharacterized protein</fullName>
    </submittedName>
</protein>
<comment type="caution">
    <text evidence="2">The sequence shown here is derived from an EMBL/GenBank/DDBJ whole genome shotgun (WGS) entry which is preliminary data.</text>
</comment>
<organism evidence="2 3">
    <name type="scientific">Planosporangium flavigriseum</name>
    <dbReference type="NCBI Taxonomy" id="373681"/>
    <lineage>
        <taxon>Bacteria</taxon>
        <taxon>Bacillati</taxon>
        <taxon>Actinomycetota</taxon>
        <taxon>Actinomycetes</taxon>
        <taxon>Micromonosporales</taxon>
        <taxon>Micromonosporaceae</taxon>
        <taxon>Planosporangium</taxon>
    </lineage>
</organism>
<dbReference type="EMBL" id="BONU01000005">
    <property type="protein sequence ID" value="GIG72773.1"/>
    <property type="molecule type" value="Genomic_DNA"/>
</dbReference>
<dbReference type="RefSeq" id="WP_205861323.1">
    <property type="nucleotide sequence ID" value="NZ_BAAAQJ010000019.1"/>
</dbReference>
<sequence length="67" mass="7610">MASGAERIEQPQTGRRPHASLDEQVRRRGLKPIKSVDDLVCEGIFETDEELDEFLAFTYAARRSDMA</sequence>
<evidence type="ECO:0000313" key="2">
    <source>
        <dbReference type="EMBL" id="GIG72773.1"/>
    </source>
</evidence>
<name>A0A8J3LG80_9ACTN</name>
<keyword evidence="3" id="KW-1185">Reference proteome</keyword>
<accession>A0A8J3LG80</accession>
<feature type="region of interest" description="Disordered" evidence="1">
    <location>
        <begin position="1"/>
        <end position="27"/>
    </location>
</feature>
<dbReference type="Proteomes" id="UP000653674">
    <property type="component" value="Unassembled WGS sequence"/>
</dbReference>
<evidence type="ECO:0000256" key="1">
    <source>
        <dbReference type="SAM" id="MobiDB-lite"/>
    </source>
</evidence>
<gene>
    <name evidence="2" type="ORF">Pfl04_11770</name>
</gene>
<reference evidence="2" key="1">
    <citation type="submission" date="2021-01" db="EMBL/GenBank/DDBJ databases">
        <title>Whole genome shotgun sequence of Planosporangium flavigriseum NBRC 105377.</title>
        <authorList>
            <person name="Komaki H."/>
            <person name="Tamura T."/>
        </authorList>
    </citation>
    <scope>NUCLEOTIDE SEQUENCE</scope>
    <source>
        <strain evidence="2">NBRC 105377</strain>
    </source>
</reference>
<proteinExistence type="predicted"/>